<proteinExistence type="predicted"/>
<feature type="transmembrane region" description="Helical" evidence="1">
    <location>
        <begin position="33"/>
        <end position="50"/>
    </location>
</feature>
<reference evidence="2 3" key="1">
    <citation type="submission" date="2022-12" db="EMBL/GenBank/DDBJ databases">
        <title>Sphingomonas abieness sp. nov., an endophytic bacterium isolated from Abies koreana.</title>
        <authorList>
            <person name="Jiang L."/>
            <person name="Lee J."/>
        </authorList>
    </citation>
    <scope>NUCLEOTIDE SEQUENCE [LARGE SCALE GENOMIC DNA]</scope>
    <source>
        <strain evidence="3">PAMB 00755</strain>
    </source>
</reference>
<keyword evidence="1" id="KW-0812">Transmembrane</keyword>
<keyword evidence="1" id="KW-0472">Membrane</keyword>
<dbReference type="RefSeq" id="WP_270077151.1">
    <property type="nucleotide sequence ID" value="NZ_CP115174.1"/>
</dbReference>
<keyword evidence="3" id="KW-1185">Reference proteome</keyword>
<accession>A0ABY7NLW4</accession>
<protein>
    <submittedName>
        <fullName evidence="2">Uncharacterized protein</fullName>
    </submittedName>
</protein>
<keyword evidence="1" id="KW-1133">Transmembrane helix</keyword>
<dbReference type="EMBL" id="CP115174">
    <property type="protein sequence ID" value="WBO22508.1"/>
    <property type="molecule type" value="Genomic_DNA"/>
</dbReference>
<evidence type="ECO:0000313" key="2">
    <source>
        <dbReference type="EMBL" id="WBO22508.1"/>
    </source>
</evidence>
<feature type="transmembrane region" description="Helical" evidence="1">
    <location>
        <begin position="56"/>
        <end position="74"/>
    </location>
</feature>
<dbReference type="Proteomes" id="UP001210865">
    <property type="component" value="Chromosome"/>
</dbReference>
<sequence>MDDRRREKPSAEFESGLALGIELLKQGVVRRPNWRIIYTLIGSAYALLLLSVLAPILQACVMFPTVAAAALFYVEALKPRS</sequence>
<evidence type="ECO:0000313" key="3">
    <source>
        <dbReference type="Proteomes" id="UP001210865"/>
    </source>
</evidence>
<name>A0ABY7NLW4_9SPHN</name>
<gene>
    <name evidence="2" type="ORF">PBT88_20635</name>
</gene>
<organism evidence="2 3">
    <name type="scientific">Sphingomonas abietis</name>
    <dbReference type="NCBI Taxonomy" id="3012344"/>
    <lineage>
        <taxon>Bacteria</taxon>
        <taxon>Pseudomonadati</taxon>
        <taxon>Pseudomonadota</taxon>
        <taxon>Alphaproteobacteria</taxon>
        <taxon>Sphingomonadales</taxon>
        <taxon>Sphingomonadaceae</taxon>
        <taxon>Sphingomonas</taxon>
    </lineage>
</organism>
<evidence type="ECO:0000256" key="1">
    <source>
        <dbReference type="SAM" id="Phobius"/>
    </source>
</evidence>